<keyword evidence="1" id="KW-0472">Membrane</keyword>
<evidence type="ECO:0000256" key="1">
    <source>
        <dbReference type="SAM" id="Phobius"/>
    </source>
</evidence>
<dbReference type="EMBL" id="AVCH01000161">
    <property type="protein sequence ID" value="KFN47438.1"/>
    <property type="molecule type" value="Genomic_DNA"/>
</dbReference>
<dbReference type="Proteomes" id="UP000029392">
    <property type="component" value="Unassembled WGS sequence"/>
</dbReference>
<dbReference type="RefSeq" id="WP_043803296.1">
    <property type="nucleotide sequence ID" value="NZ_AVCH01000161.1"/>
</dbReference>
<dbReference type="STRING" id="1384054.N790_01650"/>
<feature type="signal peptide" evidence="2">
    <location>
        <begin position="1"/>
        <end position="26"/>
    </location>
</feature>
<keyword evidence="2" id="KW-0732">Signal</keyword>
<name>A0A091B4E1_9GAMM</name>
<organism evidence="3 4">
    <name type="scientific">Arenimonas malthae CC-JY-1</name>
    <dbReference type="NCBI Taxonomy" id="1384054"/>
    <lineage>
        <taxon>Bacteria</taxon>
        <taxon>Pseudomonadati</taxon>
        <taxon>Pseudomonadota</taxon>
        <taxon>Gammaproteobacteria</taxon>
        <taxon>Lysobacterales</taxon>
        <taxon>Lysobacteraceae</taxon>
        <taxon>Arenimonas</taxon>
    </lineage>
</organism>
<accession>A0A091B4E1</accession>
<reference evidence="3 4" key="1">
    <citation type="submission" date="2013-09" db="EMBL/GenBank/DDBJ databases">
        <title>Genome sequencing of Arenimonas malthae.</title>
        <authorList>
            <person name="Chen F."/>
            <person name="Wang G."/>
        </authorList>
    </citation>
    <scope>NUCLEOTIDE SEQUENCE [LARGE SCALE GENOMIC DNA]</scope>
    <source>
        <strain evidence="3 4">CC-JY-1</strain>
    </source>
</reference>
<keyword evidence="1" id="KW-1133">Transmembrane helix</keyword>
<sequence>MVHALFRAPFAGLLACALLAPAVAAAADPPPPNIIRLEPKPMEGLRAGRAVVVKGKAGPDGHRFLVDGLTAMMPVTVLLRPVRKGDDVRLQLSKYAWNQPLREGETGGEILKFKIRTEGEFQATVSAPEAGTAYRLLVWVGDEVKPEMRPVVVKASEFEGAGEGGGLGSMVLWVIAGLLGIGVVLLALLVLRRKPS</sequence>
<gene>
    <name evidence="3" type="ORF">N790_01650</name>
</gene>
<evidence type="ECO:0000256" key="2">
    <source>
        <dbReference type="SAM" id="SignalP"/>
    </source>
</evidence>
<protein>
    <submittedName>
        <fullName evidence="3">Uncharacterized protein</fullName>
    </submittedName>
</protein>
<dbReference type="OrthoDB" id="1495612at2"/>
<evidence type="ECO:0000313" key="4">
    <source>
        <dbReference type="Proteomes" id="UP000029392"/>
    </source>
</evidence>
<comment type="caution">
    <text evidence="3">The sequence shown here is derived from an EMBL/GenBank/DDBJ whole genome shotgun (WGS) entry which is preliminary data.</text>
</comment>
<proteinExistence type="predicted"/>
<feature type="transmembrane region" description="Helical" evidence="1">
    <location>
        <begin position="170"/>
        <end position="191"/>
    </location>
</feature>
<dbReference type="AlphaFoldDB" id="A0A091B4E1"/>
<evidence type="ECO:0000313" key="3">
    <source>
        <dbReference type="EMBL" id="KFN47438.1"/>
    </source>
</evidence>
<keyword evidence="1" id="KW-0812">Transmembrane</keyword>
<keyword evidence="4" id="KW-1185">Reference proteome</keyword>
<feature type="chain" id="PRO_5001869386" evidence="2">
    <location>
        <begin position="27"/>
        <end position="196"/>
    </location>
</feature>
<dbReference type="PATRIC" id="fig|1384054.3.peg.1577"/>